<evidence type="ECO:0000313" key="1">
    <source>
        <dbReference type="EMBL" id="MBA8805989.1"/>
    </source>
</evidence>
<proteinExistence type="predicted"/>
<accession>A0A7W3J4G5</accession>
<gene>
    <name evidence="1" type="ORF">FB382_004334</name>
</gene>
<protein>
    <submittedName>
        <fullName evidence="1">Uncharacterized protein</fullName>
    </submittedName>
</protein>
<organism evidence="1 2">
    <name type="scientific">Nocardioides ginsengisegetis</name>
    <dbReference type="NCBI Taxonomy" id="661491"/>
    <lineage>
        <taxon>Bacteria</taxon>
        <taxon>Bacillati</taxon>
        <taxon>Actinomycetota</taxon>
        <taxon>Actinomycetes</taxon>
        <taxon>Propionibacteriales</taxon>
        <taxon>Nocardioidaceae</taxon>
        <taxon>Nocardioides</taxon>
    </lineage>
</organism>
<evidence type="ECO:0000313" key="2">
    <source>
        <dbReference type="Proteomes" id="UP000580910"/>
    </source>
</evidence>
<name>A0A7W3J4G5_9ACTN</name>
<dbReference type="AlphaFoldDB" id="A0A7W3J4G5"/>
<dbReference type="Proteomes" id="UP000580910">
    <property type="component" value="Unassembled WGS sequence"/>
</dbReference>
<dbReference type="EMBL" id="JACGXA010000003">
    <property type="protein sequence ID" value="MBA8805989.1"/>
    <property type="molecule type" value="Genomic_DNA"/>
</dbReference>
<dbReference type="RefSeq" id="WP_182541984.1">
    <property type="nucleotide sequence ID" value="NZ_JACGXA010000003.1"/>
</dbReference>
<keyword evidence="2" id="KW-1185">Reference proteome</keyword>
<comment type="caution">
    <text evidence="1">The sequence shown here is derived from an EMBL/GenBank/DDBJ whole genome shotgun (WGS) entry which is preliminary data.</text>
</comment>
<reference evidence="1 2" key="1">
    <citation type="submission" date="2020-07" db="EMBL/GenBank/DDBJ databases">
        <title>Sequencing the genomes of 1000 actinobacteria strains.</title>
        <authorList>
            <person name="Klenk H.-P."/>
        </authorList>
    </citation>
    <scope>NUCLEOTIDE SEQUENCE [LARGE SCALE GENOMIC DNA]</scope>
    <source>
        <strain evidence="1 2">DSM 21349</strain>
    </source>
</reference>
<sequence>MTQTDTDTGADELTQTEFLTARLSEDPDRTVEDVYDWRGGEWRPRDVEVEAEAAARYSDHPDYRVDWTP</sequence>